<gene>
    <name evidence="2" type="ORF">DFP90_104286</name>
</gene>
<keyword evidence="1" id="KW-0812">Transmembrane</keyword>
<keyword evidence="1" id="KW-0472">Membrane</keyword>
<keyword evidence="3" id="KW-1185">Reference proteome</keyword>
<comment type="caution">
    <text evidence="2">The sequence shown here is derived from an EMBL/GenBank/DDBJ whole genome shotgun (WGS) entry which is preliminary data.</text>
</comment>
<evidence type="ECO:0000313" key="3">
    <source>
        <dbReference type="Proteomes" id="UP000256845"/>
    </source>
</evidence>
<feature type="transmembrane region" description="Helical" evidence="1">
    <location>
        <begin position="31"/>
        <end position="49"/>
    </location>
</feature>
<dbReference type="AlphaFoldDB" id="A0A3D9HNE3"/>
<accession>A0A3D9HNE3</accession>
<dbReference type="Proteomes" id="UP000256845">
    <property type="component" value="Unassembled WGS sequence"/>
</dbReference>
<organism evidence="2 3">
    <name type="scientific">Aestuariispira insulae</name>
    <dbReference type="NCBI Taxonomy" id="1461337"/>
    <lineage>
        <taxon>Bacteria</taxon>
        <taxon>Pseudomonadati</taxon>
        <taxon>Pseudomonadota</taxon>
        <taxon>Alphaproteobacteria</taxon>
        <taxon>Rhodospirillales</taxon>
        <taxon>Kiloniellaceae</taxon>
        <taxon>Aestuariispira</taxon>
    </lineage>
</organism>
<evidence type="ECO:0000256" key="1">
    <source>
        <dbReference type="SAM" id="Phobius"/>
    </source>
</evidence>
<dbReference type="EMBL" id="QRDW01000004">
    <property type="protein sequence ID" value="RED51010.1"/>
    <property type="molecule type" value="Genomic_DNA"/>
</dbReference>
<dbReference type="RefSeq" id="WP_181905329.1">
    <property type="nucleotide sequence ID" value="NZ_QRDW01000004.1"/>
</dbReference>
<keyword evidence="1" id="KW-1133">Transmembrane helix</keyword>
<protein>
    <submittedName>
        <fullName evidence="2">Uncharacterized protein</fullName>
    </submittedName>
</protein>
<sequence length="52" mass="5678">MGIWITGVCMAVVALLGLFISSRAVDGTLSWVGILLFVFGTAFIYRQIVRNT</sequence>
<reference evidence="2 3" key="1">
    <citation type="submission" date="2018-07" db="EMBL/GenBank/DDBJ databases">
        <title>Genomic Encyclopedia of Type Strains, Phase III (KMG-III): the genomes of soil and plant-associated and newly described type strains.</title>
        <authorList>
            <person name="Whitman W."/>
        </authorList>
    </citation>
    <scope>NUCLEOTIDE SEQUENCE [LARGE SCALE GENOMIC DNA]</scope>
    <source>
        <strain evidence="2 3">CECT 8488</strain>
    </source>
</reference>
<proteinExistence type="predicted"/>
<name>A0A3D9HNE3_9PROT</name>
<evidence type="ECO:0000313" key="2">
    <source>
        <dbReference type="EMBL" id="RED51010.1"/>
    </source>
</evidence>